<evidence type="ECO:0000313" key="8">
    <source>
        <dbReference type="Proteomes" id="UP000198925"/>
    </source>
</evidence>
<dbReference type="InterPro" id="IPR002347">
    <property type="entry name" value="SDR_fam"/>
</dbReference>
<keyword evidence="5" id="KW-0812">Transmembrane</keyword>
<dbReference type="EMBL" id="FMZX01000001">
    <property type="protein sequence ID" value="SDC16576.1"/>
    <property type="molecule type" value="Genomic_DNA"/>
</dbReference>
<dbReference type="NCBIfam" id="NF005495">
    <property type="entry name" value="PRK07109.1"/>
    <property type="match status" value="1"/>
</dbReference>
<organism evidence="7 8">
    <name type="scientific">Belnapia rosea</name>
    <dbReference type="NCBI Taxonomy" id="938405"/>
    <lineage>
        <taxon>Bacteria</taxon>
        <taxon>Pseudomonadati</taxon>
        <taxon>Pseudomonadota</taxon>
        <taxon>Alphaproteobacteria</taxon>
        <taxon>Acetobacterales</taxon>
        <taxon>Roseomonadaceae</taxon>
        <taxon>Belnapia</taxon>
    </lineage>
</organism>
<evidence type="ECO:0000256" key="3">
    <source>
        <dbReference type="RuleBase" id="RU000363"/>
    </source>
</evidence>
<evidence type="ECO:0000313" key="7">
    <source>
        <dbReference type="EMBL" id="SDC16576.1"/>
    </source>
</evidence>
<evidence type="ECO:0000259" key="6">
    <source>
        <dbReference type="SMART" id="SM00822"/>
    </source>
</evidence>
<feature type="domain" description="Ketoreductase" evidence="6">
    <location>
        <begin position="12"/>
        <end position="198"/>
    </location>
</feature>
<dbReference type="PROSITE" id="PS00061">
    <property type="entry name" value="ADH_SHORT"/>
    <property type="match status" value="1"/>
</dbReference>
<dbReference type="AlphaFoldDB" id="A0A1G6JFA3"/>
<dbReference type="InterPro" id="IPR057326">
    <property type="entry name" value="KR_dom"/>
</dbReference>
<comment type="similarity">
    <text evidence="1 3">Belongs to the short-chain dehydrogenases/reductases (SDR) family.</text>
</comment>
<feature type="transmembrane region" description="Helical" evidence="5">
    <location>
        <begin position="315"/>
        <end position="337"/>
    </location>
</feature>
<dbReference type="PANTHER" id="PTHR44196">
    <property type="entry name" value="DEHYDROGENASE/REDUCTASE SDR FAMILY MEMBER 7B"/>
    <property type="match status" value="1"/>
</dbReference>
<sequence>MPQLRLKPLNQQTIVITGASSGIGLATARAAAQAGARVFLIARNGEAMEQIVQDLRNRGARADYAVADVGKLEELEAAARKVESVFGGFDSWVNDAGTSIYGEIEKVPLADHHRLFETNYWGVVHGSTIAARALRQRGGGAIVNIGSVLSDRAMMLQGPYSATKHAVRAFTDALRMELERSGAPISVTLIKPSGIETGFQDHARNYLDSPGVRVPPPAYEPALVARAILHACAHRKREIVVGFGGHAIALMGALFPRATDLVMEAIGYPAQVTDKRPKASRADNLYQPREDGTEKSLTRPVAPVRKTSLFLEAQLHPVMTAAALAGIGALVLGATAARRMGGGRVLIPGQRPMRRLAREAQRRVGGFF</sequence>
<protein>
    <submittedName>
        <fullName evidence="7">Short-chain dehydrogenase</fullName>
    </submittedName>
</protein>
<evidence type="ECO:0000256" key="1">
    <source>
        <dbReference type="ARBA" id="ARBA00006484"/>
    </source>
</evidence>
<dbReference type="SUPFAM" id="SSF51735">
    <property type="entry name" value="NAD(P)-binding Rossmann-fold domains"/>
    <property type="match status" value="1"/>
</dbReference>
<dbReference type="GO" id="GO:0016020">
    <property type="term" value="C:membrane"/>
    <property type="evidence" value="ECO:0007669"/>
    <property type="project" value="TreeGrafter"/>
</dbReference>
<keyword evidence="8" id="KW-1185">Reference proteome</keyword>
<dbReference type="InterPro" id="IPR020904">
    <property type="entry name" value="Sc_DH/Rdtase_CS"/>
</dbReference>
<dbReference type="STRING" id="938405.SAMN02927895_00321"/>
<proteinExistence type="inferred from homology"/>
<feature type="region of interest" description="Disordered" evidence="4">
    <location>
        <begin position="277"/>
        <end position="298"/>
    </location>
</feature>
<keyword evidence="5" id="KW-0472">Membrane</keyword>
<dbReference type="Proteomes" id="UP000198925">
    <property type="component" value="Unassembled WGS sequence"/>
</dbReference>
<evidence type="ECO:0000256" key="5">
    <source>
        <dbReference type="SAM" id="Phobius"/>
    </source>
</evidence>
<dbReference type="RefSeq" id="WP_090560472.1">
    <property type="nucleotide sequence ID" value="NZ_FMXZ01000001.1"/>
</dbReference>
<dbReference type="GO" id="GO:0016491">
    <property type="term" value="F:oxidoreductase activity"/>
    <property type="evidence" value="ECO:0007669"/>
    <property type="project" value="UniProtKB-KW"/>
</dbReference>
<feature type="compositionally biased region" description="Basic and acidic residues" evidence="4">
    <location>
        <begin position="288"/>
        <end position="297"/>
    </location>
</feature>
<name>A0A1G6JFA3_9PROT</name>
<dbReference type="Gene3D" id="3.40.50.720">
    <property type="entry name" value="NAD(P)-binding Rossmann-like Domain"/>
    <property type="match status" value="1"/>
</dbReference>
<dbReference type="InterPro" id="IPR036291">
    <property type="entry name" value="NAD(P)-bd_dom_sf"/>
</dbReference>
<dbReference type="Pfam" id="PF00106">
    <property type="entry name" value="adh_short"/>
    <property type="match status" value="1"/>
</dbReference>
<gene>
    <name evidence="7" type="ORF">SAMN04487779_1001134</name>
</gene>
<evidence type="ECO:0000256" key="4">
    <source>
        <dbReference type="SAM" id="MobiDB-lite"/>
    </source>
</evidence>
<dbReference type="SMART" id="SM00822">
    <property type="entry name" value="PKS_KR"/>
    <property type="match status" value="1"/>
</dbReference>
<keyword evidence="2" id="KW-0560">Oxidoreductase</keyword>
<dbReference type="PANTHER" id="PTHR44196:SF1">
    <property type="entry name" value="DEHYDROGENASE_REDUCTASE SDR FAMILY MEMBER 7B"/>
    <property type="match status" value="1"/>
</dbReference>
<reference evidence="7 8" key="1">
    <citation type="submission" date="2016-10" db="EMBL/GenBank/DDBJ databases">
        <authorList>
            <person name="de Groot N.N."/>
        </authorList>
    </citation>
    <scope>NUCLEOTIDE SEQUENCE [LARGE SCALE GENOMIC DNA]</scope>
    <source>
        <strain evidence="7 8">CPCC 100156</strain>
    </source>
</reference>
<dbReference type="PRINTS" id="PR00080">
    <property type="entry name" value="SDRFAMILY"/>
</dbReference>
<keyword evidence="5" id="KW-1133">Transmembrane helix</keyword>
<accession>A0A1G6JFA3</accession>
<evidence type="ECO:0000256" key="2">
    <source>
        <dbReference type="ARBA" id="ARBA00023002"/>
    </source>
</evidence>
<dbReference type="PRINTS" id="PR00081">
    <property type="entry name" value="GDHRDH"/>
</dbReference>
<dbReference type="OrthoDB" id="9781689at2"/>